<dbReference type="Gene3D" id="3.90.79.10">
    <property type="entry name" value="Nucleoside Triphosphate Pyrophosphohydrolase"/>
    <property type="match status" value="1"/>
</dbReference>
<dbReference type="InterPro" id="IPR020476">
    <property type="entry name" value="Nudix_hydrolase"/>
</dbReference>
<dbReference type="Pfam" id="PF00293">
    <property type="entry name" value="NUDIX"/>
    <property type="match status" value="1"/>
</dbReference>
<protein>
    <submittedName>
        <fullName evidence="6">ADP-ribose pyrophosphatase YjhB, NUDIX family</fullName>
    </submittedName>
</protein>
<keyword evidence="3 4" id="KW-0378">Hydrolase</keyword>
<dbReference type="InterPro" id="IPR000086">
    <property type="entry name" value="NUDIX_hydrolase_dom"/>
</dbReference>
<proteinExistence type="inferred from homology"/>
<dbReference type="PANTHER" id="PTHR43046:SF14">
    <property type="entry name" value="MUTT_NUDIX FAMILY PROTEIN"/>
    <property type="match status" value="1"/>
</dbReference>
<dbReference type="OrthoDB" id="9804442at2"/>
<accession>A0A1M6E7L6</accession>
<evidence type="ECO:0000256" key="2">
    <source>
        <dbReference type="ARBA" id="ARBA00005582"/>
    </source>
</evidence>
<dbReference type="InterPro" id="IPR015797">
    <property type="entry name" value="NUDIX_hydrolase-like_dom_sf"/>
</dbReference>
<evidence type="ECO:0000313" key="7">
    <source>
        <dbReference type="Proteomes" id="UP000184512"/>
    </source>
</evidence>
<dbReference type="InterPro" id="IPR020084">
    <property type="entry name" value="NUDIX_hydrolase_CS"/>
</dbReference>
<dbReference type="AlphaFoldDB" id="A0A1M6E7L6"/>
<reference evidence="6 7" key="1">
    <citation type="submission" date="2016-11" db="EMBL/GenBank/DDBJ databases">
        <authorList>
            <person name="Jaros S."/>
            <person name="Januszkiewicz K."/>
            <person name="Wedrychowicz H."/>
        </authorList>
    </citation>
    <scope>NUCLEOTIDE SEQUENCE [LARGE SCALE GENOMIC DNA]</scope>
    <source>
        <strain evidence="6 7">DSM 12906</strain>
    </source>
</reference>
<evidence type="ECO:0000313" key="6">
    <source>
        <dbReference type="EMBL" id="SHI81441.1"/>
    </source>
</evidence>
<dbReference type="SUPFAM" id="SSF55811">
    <property type="entry name" value="Nudix"/>
    <property type="match status" value="1"/>
</dbReference>
<dbReference type="PRINTS" id="PR00502">
    <property type="entry name" value="NUDIXFAMILY"/>
</dbReference>
<organism evidence="6 7">
    <name type="scientific">Tessaracoccus bendigoensis DSM 12906</name>
    <dbReference type="NCBI Taxonomy" id="1123357"/>
    <lineage>
        <taxon>Bacteria</taxon>
        <taxon>Bacillati</taxon>
        <taxon>Actinomycetota</taxon>
        <taxon>Actinomycetes</taxon>
        <taxon>Propionibacteriales</taxon>
        <taxon>Propionibacteriaceae</taxon>
        <taxon>Tessaracoccus</taxon>
    </lineage>
</organism>
<sequence length="226" mass="24619">MRVIGVTHPLGAPVASFPVAHGQHPRITLFDEGFIPVRPLAATIIDGDIVFTWLVREVVAADHRPPERHAVYVAPTSEQPRTFQRIGAYALVLSERGILGTVNSSATLAPGTWALPGGGVDPGEAPSDAVLREVFEESGQEVVLDRVLSLESEHWIGRSLAGRLEDFHALRIIYAATCKTPSDPVVHDVGGSTQGADWVPVRTWRSLHWTNSSRTLLAQYARKLSR</sequence>
<comment type="cofactor">
    <cofactor evidence="1">
        <name>Mg(2+)</name>
        <dbReference type="ChEBI" id="CHEBI:18420"/>
    </cofactor>
</comment>
<feature type="domain" description="Nudix hydrolase" evidence="5">
    <location>
        <begin position="66"/>
        <end position="223"/>
    </location>
</feature>
<dbReference type="PROSITE" id="PS51462">
    <property type="entry name" value="NUDIX"/>
    <property type="match status" value="1"/>
</dbReference>
<evidence type="ECO:0000259" key="5">
    <source>
        <dbReference type="PROSITE" id="PS51462"/>
    </source>
</evidence>
<dbReference type="PROSITE" id="PS00893">
    <property type="entry name" value="NUDIX_BOX"/>
    <property type="match status" value="1"/>
</dbReference>
<dbReference type="RefSeq" id="WP_084189386.1">
    <property type="nucleotide sequence ID" value="NZ_FQZG01000016.1"/>
</dbReference>
<evidence type="ECO:0000256" key="1">
    <source>
        <dbReference type="ARBA" id="ARBA00001946"/>
    </source>
</evidence>
<dbReference type="Proteomes" id="UP000184512">
    <property type="component" value="Unassembled WGS sequence"/>
</dbReference>
<dbReference type="EMBL" id="FQZG01000016">
    <property type="protein sequence ID" value="SHI81441.1"/>
    <property type="molecule type" value="Genomic_DNA"/>
</dbReference>
<dbReference type="PANTHER" id="PTHR43046">
    <property type="entry name" value="GDP-MANNOSE MANNOSYL HYDROLASE"/>
    <property type="match status" value="1"/>
</dbReference>
<evidence type="ECO:0000256" key="3">
    <source>
        <dbReference type="ARBA" id="ARBA00022801"/>
    </source>
</evidence>
<dbReference type="GO" id="GO:0016787">
    <property type="term" value="F:hydrolase activity"/>
    <property type="evidence" value="ECO:0007669"/>
    <property type="project" value="UniProtKB-KW"/>
</dbReference>
<comment type="similarity">
    <text evidence="2 4">Belongs to the Nudix hydrolase family.</text>
</comment>
<dbReference type="STRING" id="1123357.SAMN02745244_01117"/>
<dbReference type="CDD" id="cd02883">
    <property type="entry name" value="NUDIX_Hydrolase"/>
    <property type="match status" value="1"/>
</dbReference>
<gene>
    <name evidence="6" type="ORF">SAMN02745244_01117</name>
</gene>
<name>A0A1M6E7L6_9ACTN</name>
<keyword evidence="7" id="KW-1185">Reference proteome</keyword>
<evidence type="ECO:0000256" key="4">
    <source>
        <dbReference type="RuleBase" id="RU003476"/>
    </source>
</evidence>